<dbReference type="AlphaFoldDB" id="I4BFN5"/>
<keyword evidence="2 5" id="KW-0808">Transferase</keyword>
<evidence type="ECO:0000313" key="6">
    <source>
        <dbReference type="Proteomes" id="UP000006057"/>
    </source>
</evidence>
<sequence length="375" mass="41282">MTERQVDLLFDARHIRQSGIGTYIAMLLPELEQVFVERDLSLAVLAAAHAVPQLRDGTTVVTEAAPASMYSLGEQRVWDRVLREMRPRGFWVPHYPFPLAALRPRNRRTRLFVTVHDTMHIRRREISGQSAARRAYARTMFTLDARKAQTVFTPSRATAADLKRISPGAHVVVTPIPVDEEWFQPVDPSLSPVRAPYILYVGNAKWHKNLPLLLSAYGDVAGEVPHKLVIAGSGEALRGGDERMPALAAELGDRVEVMGRLYFTVLRALVAGADLLVMPSLHEGAGLPPIEAMASHTAVIASDIPALRETCGDGAEYFDPRDRGALAELLRRLCHAEDARAKLAARGWAHVTARQSGLSLRPAAEVVAEEVEAPR</sequence>
<gene>
    <name evidence="5" type="ordered locus">Mycch_1285</name>
</gene>
<name>I4BFN5_MYCCN</name>
<dbReference type="InterPro" id="IPR028098">
    <property type="entry name" value="Glyco_trans_4-like_N"/>
</dbReference>
<dbReference type="CDD" id="cd03809">
    <property type="entry name" value="GT4_MtfB-like"/>
    <property type="match status" value="1"/>
</dbReference>
<keyword evidence="6" id="KW-1185">Reference proteome</keyword>
<feature type="domain" description="Glycosyl transferase family 1" evidence="3">
    <location>
        <begin position="191"/>
        <end position="346"/>
    </location>
</feature>
<dbReference type="Pfam" id="PF00534">
    <property type="entry name" value="Glycos_transf_1"/>
    <property type="match status" value="1"/>
</dbReference>
<dbReference type="eggNOG" id="COG0438">
    <property type="taxonomic scope" value="Bacteria"/>
</dbReference>
<dbReference type="GO" id="GO:0016757">
    <property type="term" value="F:glycosyltransferase activity"/>
    <property type="evidence" value="ECO:0007669"/>
    <property type="project" value="UniProtKB-KW"/>
</dbReference>
<dbReference type="RefSeq" id="WP_014814575.1">
    <property type="nucleotide sequence ID" value="NC_018027.1"/>
</dbReference>
<feature type="domain" description="Glycosyltransferase subfamily 4-like N-terminal" evidence="4">
    <location>
        <begin position="19"/>
        <end position="181"/>
    </location>
</feature>
<dbReference type="HOGENOM" id="CLU_009583_27_6_11"/>
<dbReference type="InterPro" id="IPR001296">
    <property type="entry name" value="Glyco_trans_1"/>
</dbReference>
<dbReference type="PANTHER" id="PTHR46401">
    <property type="entry name" value="GLYCOSYLTRANSFERASE WBBK-RELATED"/>
    <property type="match status" value="1"/>
</dbReference>
<dbReference type="GO" id="GO:0009103">
    <property type="term" value="P:lipopolysaccharide biosynthetic process"/>
    <property type="evidence" value="ECO:0007669"/>
    <property type="project" value="TreeGrafter"/>
</dbReference>
<proteinExistence type="predicted"/>
<dbReference type="KEGG" id="mcb:Mycch_1285"/>
<evidence type="ECO:0000256" key="2">
    <source>
        <dbReference type="ARBA" id="ARBA00022679"/>
    </source>
</evidence>
<keyword evidence="1" id="KW-0328">Glycosyltransferase</keyword>
<dbReference type="PANTHER" id="PTHR46401:SF2">
    <property type="entry name" value="GLYCOSYLTRANSFERASE WBBK-RELATED"/>
    <property type="match status" value="1"/>
</dbReference>
<dbReference type="EMBL" id="CP003053">
    <property type="protein sequence ID" value="AFM16092.1"/>
    <property type="molecule type" value="Genomic_DNA"/>
</dbReference>
<dbReference type="Gene3D" id="3.40.50.2000">
    <property type="entry name" value="Glycogen Phosphorylase B"/>
    <property type="match status" value="2"/>
</dbReference>
<evidence type="ECO:0000313" key="5">
    <source>
        <dbReference type="EMBL" id="AFM16092.1"/>
    </source>
</evidence>
<dbReference type="SUPFAM" id="SSF53756">
    <property type="entry name" value="UDP-Glycosyltransferase/glycogen phosphorylase"/>
    <property type="match status" value="1"/>
</dbReference>
<dbReference type="OrthoDB" id="9801609at2"/>
<dbReference type="STRING" id="710421.Mycch_1285"/>
<evidence type="ECO:0000259" key="3">
    <source>
        <dbReference type="Pfam" id="PF00534"/>
    </source>
</evidence>
<evidence type="ECO:0000259" key="4">
    <source>
        <dbReference type="Pfam" id="PF13439"/>
    </source>
</evidence>
<organism evidence="5 6">
    <name type="scientific">Mycolicibacterium chubuense (strain NBB4)</name>
    <name type="common">Mycobacterium chubuense</name>
    <dbReference type="NCBI Taxonomy" id="710421"/>
    <lineage>
        <taxon>Bacteria</taxon>
        <taxon>Bacillati</taxon>
        <taxon>Actinomycetota</taxon>
        <taxon>Actinomycetes</taxon>
        <taxon>Mycobacteriales</taxon>
        <taxon>Mycobacteriaceae</taxon>
        <taxon>Mycolicibacterium</taxon>
    </lineage>
</organism>
<reference evidence="5 6" key="1">
    <citation type="submission" date="2012-06" db="EMBL/GenBank/DDBJ databases">
        <title>Complete sequence of chromosome of Mycobacterium chubuense NBB4.</title>
        <authorList>
            <consortium name="US DOE Joint Genome Institute"/>
            <person name="Lucas S."/>
            <person name="Han J."/>
            <person name="Lapidus A."/>
            <person name="Cheng J.-F."/>
            <person name="Goodwin L."/>
            <person name="Pitluck S."/>
            <person name="Peters L."/>
            <person name="Mikhailova N."/>
            <person name="Teshima H."/>
            <person name="Detter J.C."/>
            <person name="Han C."/>
            <person name="Tapia R."/>
            <person name="Land M."/>
            <person name="Hauser L."/>
            <person name="Kyrpides N."/>
            <person name="Ivanova N."/>
            <person name="Pagani I."/>
            <person name="Mattes T."/>
            <person name="Holmes A."/>
            <person name="Rutledge P."/>
            <person name="Paulsen I."/>
            <person name="Coleman N."/>
            <person name="Woyke T."/>
        </authorList>
    </citation>
    <scope>NUCLEOTIDE SEQUENCE [LARGE SCALE GENOMIC DNA]</scope>
    <source>
        <strain evidence="5 6">NBB4</strain>
    </source>
</reference>
<dbReference type="Proteomes" id="UP000006057">
    <property type="component" value="Chromosome"/>
</dbReference>
<protein>
    <submittedName>
        <fullName evidence="5">Glycosyltransferase</fullName>
    </submittedName>
</protein>
<dbReference type="PATRIC" id="fig|710421.3.peg.1293"/>
<evidence type="ECO:0000256" key="1">
    <source>
        <dbReference type="ARBA" id="ARBA00022676"/>
    </source>
</evidence>
<accession>I4BFN5</accession>
<dbReference type="Pfam" id="PF13439">
    <property type="entry name" value="Glyco_transf_4"/>
    <property type="match status" value="1"/>
</dbReference>